<comment type="caution">
    <text evidence="1">The sequence shown here is derived from an EMBL/GenBank/DDBJ whole genome shotgun (WGS) entry which is preliminary data.</text>
</comment>
<accession>A0A9W6X985</accession>
<proteinExistence type="predicted"/>
<dbReference type="AlphaFoldDB" id="A0A9W6X985"/>
<organism evidence="1 2">
    <name type="scientific">Phytophthora fragariaefolia</name>
    <dbReference type="NCBI Taxonomy" id="1490495"/>
    <lineage>
        <taxon>Eukaryota</taxon>
        <taxon>Sar</taxon>
        <taxon>Stramenopiles</taxon>
        <taxon>Oomycota</taxon>
        <taxon>Peronosporomycetes</taxon>
        <taxon>Peronosporales</taxon>
        <taxon>Peronosporaceae</taxon>
        <taxon>Phytophthora</taxon>
    </lineage>
</organism>
<reference evidence="1" key="1">
    <citation type="submission" date="2023-04" db="EMBL/GenBank/DDBJ databases">
        <title>Phytophthora fragariaefolia NBRC 109709.</title>
        <authorList>
            <person name="Ichikawa N."/>
            <person name="Sato H."/>
            <person name="Tonouchi N."/>
        </authorList>
    </citation>
    <scope>NUCLEOTIDE SEQUENCE</scope>
    <source>
        <strain evidence="1">NBRC 109709</strain>
    </source>
</reference>
<keyword evidence="2" id="KW-1185">Reference proteome</keyword>
<dbReference type="Proteomes" id="UP001165121">
    <property type="component" value="Unassembled WGS sequence"/>
</dbReference>
<dbReference type="EMBL" id="BSXT01000780">
    <property type="protein sequence ID" value="GMF34011.1"/>
    <property type="molecule type" value="Genomic_DNA"/>
</dbReference>
<evidence type="ECO:0000313" key="1">
    <source>
        <dbReference type="EMBL" id="GMF34011.1"/>
    </source>
</evidence>
<name>A0A9W6X985_9STRA</name>
<gene>
    <name evidence="1" type="ORF">Pfra01_000862000</name>
</gene>
<sequence length="115" mass="12392">MWRIGRQMTINREAITLPRTMLTSMIVTSRPPTTLSAELRQLGRMSGLRTAVVAEPSLTEGSTATPASKALTDVVVSLDRVQHAGELTIPPTTVSSLVNCARKCMMPASVKLSKL</sequence>
<evidence type="ECO:0000313" key="2">
    <source>
        <dbReference type="Proteomes" id="UP001165121"/>
    </source>
</evidence>
<protein>
    <submittedName>
        <fullName evidence="1">Unnamed protein product</fullName>
    </submittedName>
</protein>